<organism evidence="4">
    <name type="scientific">Salmonella enterica</name>
    <name type="common">Salmonella choleraesuis</name>
    <dbReference type="NCBI Taxonomy" id="28901"/>
    <lineage>
        <taxon>Bacteria</taxon>
        <taxon>Pseudomonadati</taxon>
        <taxon>Pseudomonadota</taxon>
        <taxon>Gammaproteobacteria</taxon>
        <taxon>Enterobacterales</taxon>
        <taxon>Enterobacteriaceae</taxon>
        <taxon>Salmonella</taxon>
    </lineage>
</organism>
<evidence type="ECO:0000256" key="2">
    <source>
        <dbReference type="ARBA" id="ARBA00022840"/>
    </source>
</evidence>
<dbReference type="PROSITE" id="PS00211">
    <property type="entry name" value="ABC_TRANSPORTER_1"/>
    <property type="match status" value="1"/>
</dbReference>
<dbReference type="InterPro" id="IPR017871">
    <property type="entry name" value="ABC_transporter-like_CS"/>
</dbReference>
<dbReference type="GO" id="GO:0016887">
    <property type="term" value="F:ATP hydrolysis activity"/>
    <property type="evidence" value="ECO:0007669"/>
    <property type="project" value="InterPro"/>
</dbReference>
<dbReference type="Gene3D" id="3.40.50.300">
    <property type="entry name" value="P-loop containing nucleotide triphosphate hydrolases"/>
    <property type="match status" value="1"/>
</dbReference>
<dbReference type="InterPro" id="IPR027417">
    <property type="entry name" value="P-loop_NTPase"/>
</dbReference>
<dbReference type="PANTHER" id="PTHR24221">
    <property type="entry name" value="ATP-BINDING CASSETTE SUB-FAMILY B"/>
    <property type="match status" value="1"/>
</dbReference>
<proteinExistence type="predicted"/>
<keyword evidence="2 4" id="KW-0067">ATP-binding</keyword>
<evidence type="ECO:0000256" key="1">
    <source>
        <dbReference type="ARBA" id="ARBA00022741"/>
    </source>
</evidence>
<feature type="domain" description="ABC transporter" evidence="3">
    <location>
        <begin position="2"/>
        <end position="194"/>
    </location>
</feature>
<dbReference type="AlphaFoldDB" id="A0A743SK39"/>
<protein>
    <submittedName>
        <fullName evidence="4">ATP-binding cassette domain-containing protein</fullName>
    </submittedName>
</protein>
<accession>A0A743SK39</accession>
<dbReference type="Pfam" id="PF00005">
    <property type="entry name" value="ABC_tran"/>
    <property type="match status" value="1"/>
</dbReference>
<dbReference type="GO" id="GO:0005524">
    <property type="term" value="F:ATP binding"/>
    <property type="evidence" value="ECO:0007669"/>
    <property type="project" value="UniProtKB-KW"/>
</dbReference>
<dbReference type="PANTHER" id="PTHR24221:SF653">
    <property type="entry name" value="TRANSPORT ATP-BINDING PROTEIN CYDC"/>
    <property type="match status" value="1"/>
</dbReference>
<evidence type="ECO:0000313" key="4">
    <source>
        <dbReference type="EMBL" id="HAF2128041.1"/>
    </source>
</evidence>
<dbReference type="InterPro" id="IPR003593">
    <property type="entry name" value="AAA+_ATPase"/>
</dbReference>
<dbReference type="SMART" id="SM00382">
    <property type="entry name" value="AAA"/>
    <property type="match status" value="1"/>
</dbReference>
<dbReference type="SUPFAM" id="SSF52540">
    <property type="entry name" value="P-loop containing nucleoside triphosphate hydrolases"/>
    <property type="match status" value="1"/>
</dbReference>
<keyword evidence="1" id="KW-0547">Nucleotide-binding</keyword>
<sequence>MKKEKKIAITGPSGTGKTTLLSLLLKLNLPDSGNIYLNGRDIQNYTDDEYYNKVSLITQDAGIFNDTLSFNLRVANPSATDEMLMKAISLACLDDLYKKLPYGLNTSLGERGLQLSGGERQRLNIARSFLRSFQIVFYDESTSSLDELTAKKVLNNIISYHNDKTIVFITHHELPLSYCDEVIDLKMDSEPFTG</sequence>
<dbReference type="EMBL" id="DAAUQX010000015">
    <property type="protein sequence ID" value="HAF2128041.1"/>
    <property type="molecule type" value="Genomic_DNA"/>
</dbReference>
<dbReference type="InterPro" id="IPR039421">
    <property type="entry name" value="Type_1_exporter"/>
</dbReference>
<dbReference type="PROSITE" id="PS50893">
    <property type="entry name" value="ABC_TRANSPORTER_2"/>
    <property type="match status" value="1"/>
</dbReference>
<reference evidence="4" key="2">
    <citation type="submission" date="2020-02" db="EMBL/GenBank/DDBJ databases">
        <authorList>
            <consortium name="NCBI Pathogen Detection Project"/>
        </authorList>
    </citation>
    <scope>NUCLEOTIDE SEQUENCE</scope>
    <source>
        <strain evidence="4">MA.CK_00/00001968</strain>
    </source>
</reference>
<gene>
    <name evidence="4" type="ORF">G9F27_002185</name>
</gene>
<dbReference type="GO" id="GO:0034040">
    <property type="term" value="F:ATPase-coupled lipid transmembrane transporter activity"/>
    <property type="evidence" value="ECO:0007669"/>
    <property type="project" value="TreeGrafter"/>
</dbReference>
<name>A0A743SK39_SALER</name>
<evidence type="ECO:0000259" key="3">
    <source>
        <dbReference type="PROSITE" id="PS50893"/>
    </source>
</evidence>
<reference evidence="4" key="1">
    <citation type="journal article" date="2018" name="Genome Biol.">
        <title>SKESA: strategic k-mer extension for scrupulous assemblies.</title>
        <authorList>
            <person name="Souvorov A."/>
            <person name="Agarwala R."/>
            <person name="Lipman D.J."/>
        </authorList>
    </citation>
    <scope>NUCLEOTIDE SEQUENCE</scope>
    <source>
        <strain evidence="4">MA.CK_00/00001968</strain>
    </source>
</reference>
<comment type="caution">
    <text evidence="4">The sequence shown here is derived from an EMBL/GenBank/DDBJ whole genome shotgun (WGS) entry which is preliminary data.</text>
</comment>
<dbReference type="InterPro" id="IPR003439">
    <property type="entry name" value="ABC_transporter-like_ATP-bd"/>
</dbReference>